<dbReference type="RefSeq" id="XP_033588219.1">
    <property type="nucleotide sequence ID" value="XM_033736101.1"/>
</dbReference>
<dbReference type="Pfam" id="PF02535">
    <property type="entry name" value="Zip"/>
    <property type="match status" value="1"/>
</dbReference>
<dbReference type="PANTHER" id="PTHR16133:SF0">
    <property type="entry name" value="ZINC_IRON REGULATED TRANSPORTER-RELATED PROTEIN 102B, ISOFORM E"/>
    <property type="match status" value="1"/>
</dbReference>
<evidence type="ECO:0000256" key="7">
    <source>
        <dbReference type="SAM" id="MobiDB-lite"/>
    </source>
</evidence>
<evidence type="ECO:0000313" key="10">
    <source>
        <dbReference type="Proteomes" id="UP000799767"/>
    </source>
</evidence>
<feature type="transmembrane region" description="Helical" evidence="8">
    <location>
        <begin position="226"/>
        <end position="248"/>
    </location>
</feature>
<evidence type="ECO:0000256" key="8">
    <source>
        <dbReference type="SAM" id="Phobius"/>
    </source>
</evidence>
<keyword evidence="4 8" id="KW-1133">Transmembrane helix</keyword>
<keyword evidence="3 8" id="KW-0812">Transmembrane</keyword>
<dbReference type="GO" id="GO:0006829">
    <property type="term" value="P:zinc ion transport"/>
    <property type="evidence" value="ECO:0007669"/>
    <property type="project" value="InterPro"/>
</dbReference>
<dbReference type="InterPro" id="IPR045891">
    <property type="entry name" value="ZIP9"/>
</dbReference>
<evidence type="ECO:0000256" key="5">
    <source>
        <dbReference type="ARBA" id="ARBA00023034"/>
    </source>
</evidence>
<evidence type="ECO:0000256" key="1">
    <source>
        <dbReference type="ARBA" id="ARBA00004127"/>
    </source>
</evidence>
<comment type="subcellular location">
    <subcellularLocation>
        <location evidence="1">Endomembrane system</location>
        <topology evidence="1">Multi-pass membrane protein</topology>
    </subcellularLocation>
    <subcellularLocation>
        <location evidence="2">Golgi apparatus membrane</location>
    </subcellularLocation>
</comment>
<name>A0A6A6PNK3_9PEZI</name>
<keyword evidence="10" id="KW-1185">Reference proteome</keyword>
<dbReference type="GO" id="GO:0000139">
    <property type="term" value="C:Golgi membrane"/>
    <property type="evidence" value="ECO:0007669"/>
    <property type="project" value="UniProtKB-SubCell"/>
</dbReference>
<feature type="transmembrane region" description="Helical" evidence="8">
    <location>
        <begin position="297"/>
        <end position="315"/>
    </location>
</feature>
<evidence type="ECO:0000256" key="3">
    <source>
        <dbReference type="ARBA" id="ARBA00022692"/>
    </source>
</evidence>
<dbReference type="AlphaFoldDB" id="A0A6A6PNK3"/>
<evidence type="ECO:0000313" key="9">
    <source>
        <dbReference type="EMBL" id="KAF2481649.1"/>
    </source>
</evidence>
<dbReference type="OrthoDB" id="19859at2759"/>
<keyword evidence="5" id="KW-0333">Golgi apparatus</keyword>
<dbReference type="PANTHER" id="PTHR16133">
    <property type="entry name" value="SOLUTE CARRIER FAMILY 39 ZINC TRANSPORTER , MEMBER 9-RELATED"/>
    <property type="match status" value="1"/>
</dbReference>
<feature type="transmembrane region" description="Helical" evidence="8">
    <location>
        <begin position="125"/>
        <end position="142"/>
    </location>
</feature>
<accession>A0A6A6PNK3</accession>
<dbReference type="InterPro" id="IPR003689">
    <property type="entry name" value="ZIP"/>
</dbReference>
<feature type="transmembrane region" description="Helical" evidence="8">
    <location>
        <begin position="260"/>
        <end position="285"/>
    </location>
</feature>
<sequence length="382" mass="40038">MWDGLLLLILLCIVMAATSFLVGMLPLYLSLSSRQLRLISALGTGILVGVALIIIIPEGVETLYSASEGGAGHGARSISRYARSTGGAVSLPGNPAQDLWRRQGDGQVDDSPGTPESTPTSHDPHVWVGLSLIIGFVLMYLIDTLPRQATSNRPERFQISLNNLSFNRRTSSTPGDGESAVPPTPTAPTHDHSSRPSSTTTGLVIHACADGIALGASSTTTSSLTFIIFIALIVHKAPAAFGLTSVLLKQGLSKRIARAHLIVFSLAAPIGALATWTAAHLLGSISMGQSSSMTTEFATGVLLTFSGGTFLYVATHTMSDSGHDHDGDGQMNGYQGVSMSDVYETSNAGAVKETQAKSRLSETGLTVLGMLLPLLFQFGHGH</sequence>
<feature type="region of interest" description="Disordered" evidence="7">
    <location>
        <begin position="161"/>
        <end position="200"/>
    </location>
</feature>
<proteinExistence type="predicted"/>
<feature type="transmembrane region" description="Helical" evidence="8">
    <location>
        <begin position="36"/>
        <end position="56"/>
    </location>
</feature>
<keyword evidence="6 8" id="KW-0472">Membrane</keyword>
<dbReference type="GeneID" id="54477103"/>
<organism evidence="9 10">
    <name type="scientific">Neohortaea acidophila</name>
    <dbReference type="NCBI Taxonomy" id="245834"/>
    <lineage>
        <taxon>Eukaryota</taxon>
        <taxon>Fungi</taxon>
        <taxon>Dikarya</taxon>
        <taxon>Ascomycota</taxon>
        <taxon>Pezizomycotina</taxon>
        <taxon>Dothideomycetes</taxon>
        <taxon>Dothideomycetidae</taxon>
        <taxon>Mycosphaerellales</taxon>
        <taxon>Teratosphaeriaceae</taxon>
        <taxon>Neohortaea</taxon>
    </lineage>
</organism>
<reference evidence="9" key="1">
    <citation type="journal article" date="2020" name="Stud. Mycol.">
        <title>101 Dothideomycetes genomes: a test case for predicting lifestyles and emergence of pathogens.</title>
        <authorList>
            <person name="Haridas S."/>
            <person name="Albert R."/>
            <person name="Binder M."/>
            <person name="Bloem J."/>
            <person name="Labutti K."/>
            <person name="Salamov A."/>
            <person name="Andreopoulos B."/>
            <person name="Baker S."/>
            <person name="Barry K."/>
            <person name="Bills G."/>
            <person name="Bluhm B."/>
            <person name="Cannon C."/>
            <person name="Castanera R."/>
            <person name="Culley D."/>
            <person name="Daum C."/>
            <person name="Ezra D."/>
            <person name="Gonzalez J."/>
            <person name="Henrissat B."/>
            <person name="Kuo A."/>
            <person name="Liang C."/>
            <person name="Lipzen A."/>
            <person name="Lutzoni F."/>
            <person name="Magnuson J."/>
            <person name="Mondo S."/>
            <person name="Nolan M."/>
            <person name="Ohm R."/>
            <person name="Pangilinan J."/>
            <person name="Park H.-J."/>
            <person name="Ramirez L."/>
            <person name="Alfaro M."/>
            <person name="Sun H."/>
            <person name="Tritt A."/>
            <person name="Yoshinaga Y."/>
            <person name="Zwiers L.-H."/>
            <person name="Turgeon B."/>
            <person name="Goodwin S."/>
            <person name="Spatafora J."/>
            <person name="Crous P."/>
            <person name="Grigoriev I."/>
        </authorList>
    </citation>
    <scope>NUCLEOTIDE SEQUENCE</scope>
    <source>
        <strain evidence="9">CBS 113389</strain>
    </source>
</reference>
<dbReference type="GO" id="GO:0046873">
    <property type="term" value="F:metal ion transmembrane transporter activity"/>
    <property type="evidence" value="ECO:0007669"/>
    <property type="project" value="InterPro"/>
</dbReference>
<evidence type="ECO:0000256" key="6">
    <source>
        <dbReference type="ARBA" id="ARBA00023136"/>
    </source>
</evidence>
<protein>
    <submittedName>
        <fullName evidence="9">Zinc/iron permease</fullName>
    </submittedName>
</protein>
<evidence type="ECO:0000256" key="2">
    <source>
        <dbReference type="ARBA" id="ARBA00004394"/>
    </source>
</evidence>
<feature type="region of interest" description="Disordered" evidence="7">
    <location>
        <begin position="92"/>
        <end position="122"/>
    </location>
</feature>
<dbReference type="EMBL" id="MU001637">
    <property type="protein sequence ID" value="KAF2481649.1"/>
    <property type="molecule type" value="Genomic_DNA"/>
</dbReference>
<feature type="transmembrane region" description="Helical" evidence="8">
    <location>
        <begin position="6"/>
        <end position="29"/>
    </location>
</feature>
<evidence type="ECO:0000256" key="4">
    <source>
        <dbReference type="ARBA" id="ARBA00022989"/>
    </source>
</evidence>
<dbReference type="Proteomes" id="UP000799767">
    <property type="component" value="Unassembled WGS sequence"/>
</dbReference>
<gene>
    <name evidence="9" type="ORF">BDY17DRAFT_317427</name>
</gene>
<feature type="compositionally biased region" description="Polar residues" evidence="7">
    <location>
        <begin position="161"/>
        <end position="174"/>
    </location>
</feature>